<dbReference type="PANTHER" id="PTHR43731">
    <property type="entry name" value="RHOMBOID PROTEASE"/>
    <property type="match status" value="1"/>
</dbReference>
<dbReference type="Proteomes" id="UP001275315">
    <property type="component" value="Unassembled WGS sequence"/>
</dbReference>
<feature type="transmembrane region" description="Helical" evidence="7">
    <location>
        <begin position="184"/>
        <end position="203"/>
    </location>
</feature>
<comment type="subcellular location">
    <subcellularLocation>
        <location evidence="1">Membrane</location>
        <topology evidence="1">Multi-pass membrane protein</topology>
    </subcellularLocation>
</comment>
<evidence type="ECO:0000259" key="8">
    <source>
        <dbReference type="Pfam" id="PF01694"/>
    </source>
</evidence>
<feature type="transmembrane region" description="Helical" evidence="7">
    <location>
        <begin position="62"/>
        <end position="79"/>
    </location>
</feature>
<dbReference type="InterPro" id="IPR035952">
    <property type="entry name" value="Rhomboid-like_sf"/>
</dbReference>
<dbReference type="EMBL" id="JAWDIQ010000003">
    <property type="protein sequence ID" value="MDY0410150.1"/>
    <property type="molecule type" value="Genomic_DNA"/>
</dbReference>
<accession>A0ABU5CV88</accession>
<organism evidence="9 10">
    <name type="scientific">Paracerasibacillus soli</name>
    <dbReference type="NCBI Taxonomy" id="480284"/>
    <lineage>
        <taxon>Bacteria</taxon>
        <taxon>Bacillati</taxon>
        <taxon>Bacillota</taxon>
        <taxon>Bacilli</taxon>
        <taxon>Bacillales</taxon>
        <taxon>Bacillaceae</taxon>
        <taxon>Paracerasibacillus</taxon>
    </lineage>
</organism>
<evidence type="ECO:0000256" key="1">
    <source>
        <dbReference type="ARBA" id="ARBA00004141"/>
    </source>
</evidence>
<reference evidence="9 10" key="1">
    <citation type="submission" date="2023-10" db="EMBL/GenBank/DDBJ databases">
        <title>Virgibacillus soli CC-YMP-6 genome.</title>
        <authorList>
            <person name="Miliotis G."/>
            <person name="Sengupta P."/>
            <person name="Hameed A."/>
            <person name="Chuvochina M."/>
            <person name="Mcdonagh F."/>
            <person name="Simpson A.C."/>
            <person name="Singh N.K."/>
            <person name="Rekha P.D."/>
            <person name="Raman K."/>
            <person name="Hugenholtz P."/>
            <person name="Venkateswaran K."/>
        </authorList>
    </citation>
    <scope>NUCLEOTIDE SEQUENCE [LARGE SCALE GENOMIC DNA]</scope>
    <source>
        <strain evidence="9 10">CC-YMP-6</strain>
    </source>
</reference>
<keyword evidence="5 7" id="KW-1133">Transmembrane helix</keyword>
<sequence>MEKMHKSFYPMTMFIVAMTSIVTILQFIYPEILNIFRRDPVGLAAGEWWRVITPLLVHADGWWQYVFNIASIIIVGSEVERLYGGVKLLILYLAGGLIGEIVGYASWDPYGAGASVGLCGLIGGLFVVMLSRERKIHIAPAMLSLYIIVGLVGIASEEIYVLIGLFIVASIVMAIIIRQKLAKLSDILFGLGGLLGGVTLLVFRDIHGAAILGGSVTAIILILVYRNRN</sequence>
<evidence type="ECO:0000313" key="10">
    <source>
        <dbReference type="Proteomes" id="UP001275315"/>
    </source>
</evidence>
<feature type="transmembrane region" description="Helical" evidence="7">
    <location>
        <begin position="7"/>
        <end position="29"/>
    </location>
</feature>
<dbReference type="Pfam" id="PF01694">
    <property type="entry name" value="Rhomboid"/>
    <property type="match status" value="1"/>
</dbReference>
<feature type="domain" description="Peptidase S54 rhomboid" evidence="8">
    <location>
        <begin position="46"/>
        <end position="200"/>
    </location>
</feature>
<evidence type="ECO:0000256" key="6">
    <source>
        <dbReference type="ARBA" id="ARBA00023136"/>
    </source>
</evidence>
<keyword evidence="10" id="KW-1185">Reference proteome</keyword>
<name>A0ABU5CV88_9BACI</name>
<dbReference type="GO" id="GO:0008233">
    <property type="term" value="F:peptidase activity"/>
    <property type="evidence" value="ECO:0007669"/>
    <property type="project" value="UniProtKB-KW"/>
</dbReference>
<keyword evidence="4 9" id="KW-0378">Hydrolase</keyword>
<dbReference type="Gene3D" id="1.20.1540.10">
    <property type="entry name" value="Rhomboid-like"/>
    <property type="match status" value="1"/>
</dbReference>
<comment type="similarity">
    <text evidence="2">Belongs to the peptidase S54 family.</text>
</comment>
<evidence type="ECO:0000256" key="7">
    <source>
        <dbReference type="SAM" id="Phobius"/>
    </source>
</evidence>
<evidence type="ECO:0000256" key="5">
    <source>
        <dbReference type="ARBA" id="ARBA00022989"/>
    </source>
</evidence>
<dbReference type="GO" id="GO:0006508">
    <property type="term" value="P:proteolysis"/>
    <property type="evidence" value="ECO:0007669"/>
    <property type="project" value="UniProtKB-KW"/>
</dbReference>
<feature type="transmembrane region" description="Helical" evidence="7">
    <location>
        <begin position="209"/>
        <end position="225"/>
    </location>
</feature>
<feature type="transmembrane region" description="Helical" evidence="7">
    <location>
        <begin position="159"/>
        <end position="177"/>
    </location>
</feature>
<proteinExistence type="inferred from homology"/>
<gene>
    <name evidence="9" type="ORF">RWD45_18340</name>
</gene>
<dbReference type="SUPFAM" id="SSF144091">
    <property type="entry name" value="Rhomboid-like"/>
    <property type="match status" value="1"/>
</dbReference>
<keyword evidence="6 7" id="KW-0472">Membrane</keyword>
<keyword evidence="3 7" id="KW-0812">Transmembrane</keyword>
<evidence type="ECO:0000313" key="9">
    <source>
        <dbReference type="EMBL" id="MDY0410150.1"/>
    </source>
</evidence>
<protein>
    <submittedName>
        <fullName evidence="9">Rhomboid family intramembrane serine protease</fullName>
        <ecNumber evidence="9">3.4.21.105</ecNumber>
    </submittedName>
</protein>
<feature type="transmembrane region" description="Helical" evidence="7">
    <location>
        <begin position="136"/>
        <end position="153"/>
    </location>
</feature>
<dbReference type="PANTHER" id="PTHR43731:SF14">
    <property type="entry name" value="PRESENILIN-ASSOCIATED RHOMBOID-LIKE PROTEIN, MITOCHONDRIAL"/>
    <property type="match status" value="1"/>
</dbReference>
<feature type="transmembrane region" description="Helical" evidence="7">
    <location>
        <begin position="86"/>
        <end position="104"/>
    </location>
</feature>
<dbReference type="InterPro" id="IPR022764">
    <property type="entry name" value="Peptidase_S54_rhomboid_dom"/>
</dbReference>
<evidence type="ECO:0000256" key="4">
    <source>
        <dbReference type="ARBA" id="ARBA00022801"/>
    </source>
</evidence>
<feature type="transmembrane region" description="Helical" evidence="7">
    <location>
        <begin position="110"/>
        <end position="129"/>
    </location>
</feature>
<dbReference type="InterPro" id="IPR050925">
    <property type="entry name" value="Rhomboid_protease_S54"/>
</dbReference>
<dbReference type="RefSeq" id="WP_320381012.1">
    <property type="nucleotide sequence ID" value="NZ_JAWDIQ010000003.1"/>
</dbReference>
<comment type="caution">
    <text evidence="9">The sequence shown here is derived from an EMBL/GenBank/DDBJ whole genome shotgun (WGS) entry which is preliminary data.</text>
</comment>
<evidence type="ECO:0000256" key="2">
    <source>
        <dbReference type="ARBA" id="ARBA00009045"/>
    </source>
</evidence>
<keyword evidence="9" id="KW-0645">Protease</keyword>
<evidence type="ECO:0000256" key="3">
    <source>
        <dbReference type="ARBA" id="ARBA00022692"/>
    </source>
</evidence>
<dbReference type="EC" id="3.4.21.105" evidence="9"/>